<gene>
    <name evidence="9" type="ORF">MNBD_UNCLBAC01-665</name>
</gene>
<evidence type="ECO:0000256" key="6">
    <source>
        <dbReference type="ARBA" id="ARBA00022989"/>
    </source>
</evidence>
<dbReference type="PANTHER" id="PTHR30472:SF25">
    <property type="entry name" value="ABC TRANSPORTER PERMEASE PROTEIN MJ0876-RELATED"/>
    <property type="match status" value="1"/>
</dbReference>
<feature type="transmembrane region" description="Helical" evidence="8">
    <location>
        <begin position="91"/>
        <end position="111"/>
    </location>
</feature>
<accession>A0A3B1DUM6</accession>
<dbReference type="Pfam" id="PF01032">
    <property type="entry name" value="FecCD"/>
    <property type="match status" value="1"/>
</dbReference>
<dbReference type="Gene3D" id="1.10.3470.10">
    <property type="entry name" value="ABC transporter involved in vitamin B12 uptake, BtuC"/>
    <property type="match status" value="1"/>
</dbReference>
<evidence type="ECO:0000256" key="1">
    <source>
        <dbReference type="ARBA" id="ARBA00004651"/>
    </source>
</evidence>
<evidence type="ECO:0000256" key="2">
    <source>
        <dbReference type="ARBA" id="ARBA00007935"/>
    </source>
</evidence>
<evidence type="ECO:0000256" key="3">
    <source>
        <dbReference type="ARBA" id="ARBA00022448"/>
    </source>
</evidence>
<feature type="transmembrane region" description="Helical" evidence="8">
    <location>
        <begin position="12"/>
        <end position="39"/>
    </location>
</feature>
<comment type="similarity">
    <text evidence="2">Belongs to the binding-protein-dependent transport system permease family. FecCD subfamily.</text>
</comment>
<dbReference type="EMBL" id="UOGJ01000065">
    <property type="protein sequence ID" value="VAX35575.1"/>
    <property type="molecule type" value="Genomic_DNA"/>
</dbReference>
<proteinExistence type="inferred from homology"/>
<organism evidence="9">
    <name type="scientific">hydrothermal vent metagenome</name>
    <dbReference type="NCBI Taxonomy" id="652676"/>
    <lineage>
        <taxon>unclassified sequences</taxon>
        <taxon>metagenomes</taxon>
        <taxon>ecological metagenomes</taxon>
    </lineage>
</organism>
<reference evidence="9" key="1">
    <citation type="submission" date="2018-06" db="EMBL/GenBank/DDBJ databases">
        <authorList>
            <person name="Zhirakovskaya E."/>
        </authorList>
    </citation>
    <scope>NUCLEOTIDE SEQUENCE</scope>
</reference>
<dbReference type="SUPFAM" id="SSF81345">
    <property type="entry name" value="ABC transporter involved in vitamin B12 uptake, BtuC"/>
    <property type="match status" value="1"/>
</dbReference>
<evidence type="ECO:0000256" key="4">
    <source>
        <dbReference type="ARBA" id="ARBA00022475"/>
    </source>
</evidence>
<feature type="transmembrane region" description="Helical" evidence="8">
    <location>
        <begin position="147"/>
        <end position="170"/>
    </location>
</feature>
<feature type="transmembrane region" description="Helical" evidence="8">
    <location>
        <begin position="309"/>
        <end position="326"/>
    </location>
</feature>
<dbReference type="AlphaFoldDB" id="A0A3B1DUM6"/>
<evidence type="ECO:0000256" key="8">
    <source>
        <dbReference type="SAM" id="Phobius"/>
    </source>
</evidence>
<dbReference type="GO" id="GO:0033214">
    <property type="term" value="P:siderophore-iron import into cell"/>
    <property type="evidence" value="ECO:0007669"/>
    <property type="project" value="TreeGrafter"/>
</dbReference>
<protein>
    <submittedName>
        <fullName evidence="9">Vitamin B12 ABC transporter, permease protein BtuC</fullName>
    </submittedName>
</protein>
<keyword evidence="4" id="KW-1003">Cell membrane</keyword>
<feature type="transmembrane region" description="Helical" evidence="8">
    <location>
        <begin position="59"/>
        <end position="79"/>
    </location>
</feature>
<keyword evidence="3" id="KW-0813">Transport</keyword>
<keyword evidence="5 8" id="KW-0812">Transmembrane</keyword>
<keyword evidence="6 8" id="KW-1133">Transmembrane helix</keyword>
<dbReference type="FunFam" id="1.10.3470.10:FF:000001">
    <property type="entry name" value="Vitamin B12 ABC transporter permease BtuC"/>
    <property type="match status" value="1"/>
</dbReference>
<sequence>MNIQKKEKSLTIFLIIILILTCLFSLAVGSAKIPFFSTLQNLLQNNFSQAVLVLWEIRVPRTLIGVLVGATLGLAGAAMQGLLRNPLASPGILGISGGASFGAVLVMYTGLAKVFTLALPLGGMAGAFLAIILIYLFAGANSSVQTLILAGVAVNSLFIAATSLALNLSPDPHAAIEIIFWQMGSLANRSFEHVTMAAPIMLFGWVLIFWDARALKALTLGEETALSLGFHIKRVKTRIVLGTMLSVGSAVSITGSIGFIGLVIPHILRPFVGNDPSKLLRVSALAGAILLLWADLIVRFVSTGVELKIGVLTSMLGAPFFLFLIYKMKKETI</sequence>
<evidence type="ECO:0000256" key="7">
    <source>
        <dbReference type="ARBA" id="ARBA00023136"/>
    </source>
</evidence>
<evidence type="ECO:0000313" key="9">
    <source>
        <dbReference type="EMBL" id="VAX35575.1"/>
    </source>
</evidence>
<dbReference type="InterPro" id="IPR037294">
    <property type="entry name" value="ABC_BtuC-like"/>
</dbReference>
<evidence type="ECO:0000256" key="5">
    <source>
        <dbReference type="ARBA" id="ARBA00022692"/>
    </source>
</evidence>
<feature type="transmembrane region" description="Helical" evidence="8">
    <location>
        <begin position="239"/>
        <end position="267"/>
    </location>
</feature>
<feature type="transmembrane region" description="Helical" evidence="8">
    <location>
        <begin position="117"/>
        <end position="138"/>
    </location>
</feature>
<comment type="subcellular location">
    <subcellularLocation>
        <location evidence="1">Cell membrane</location>
        <topology evidence="1">Multi-pass membrane protein</topology>
    </subcellularLocation>
</comment>
<feature type="transmembrane region" description="Helical" evidence="8">
    <location>
        <begin position="190"/>
        <end position="210"/>
    </location>
</feature>
<dbReference type="CDD" id="cd06550">
    <property type="entry name" value="TM_ABC_iron-siderophores_like"/>
    <property type="match status" value="1"/>
</dbReference>
<name>A0A3B1DUM6_9ZZZZ</name>
<dbReference type="PANTHER" id="PTHR30472">
    <property type="entry name" value="FERRIC ENTEROBACTIN TRANSPORT SYSTEM PERMEASE PROTEIN"/>
    <property type="match status" value="1"/>
</dbReference>
<feature type="transmembrane region" description="Helical" evidence="8">
    <location>
        <begin position="279"/>
        <end position="297"/>
    </location>
</feature>
<keyword evidence="7 8" id="KW-0472">Membrane</keyword>
<dbReference type="GO" id="GO:0005886">
    <property type="term" value="C:plasma membrane"/>
    <property type="evidence" value="ECO:0007669"/>
    <property type="project" value="UniProtKB-SubCell"/>
</dbReference>
<dbReference type="GO" id="GO:0022857">
    <property type="term" value="F:transmembrane transporter activity"/>
    <property type="evidence" value="ECO:0007669"/>
    <property type="project" value="InterPro"/>
</dbReference>
<dbReference type="InterPro" id="IPR000522">
    <property type="entry name" value="ABC_transptr_permease_BtuC"/>
</dbReference>